<dbReference type="PROSITE" id="PS50983">
    <property type="entry name" value="FE_B12_PBP"/>
    <property type="match status" value="1"/>
</dbReference>
<dbReference type="Gene3D" id="3.40.50.1980">
    <property type="entry name" value="Nitrogenase molybdenum iron protein domain"/>
    <property type="match status" value="2"/>
</dbReference>
<accession>A0A0F7KX88</accession>
<proteinExistence type="predicted"/>
<protein>
    <submittedName>
        <fullName evidence="1">Corrinoid ABC transporter substrate-binding protein</fullName>
    </submittedName>
</protein>
<dbReference type="RefSeq" id="WP_046904302.1">
    <property type="nucleotide sequence ID" value="NZ_CP011452.2"/>
</dbReference>
<evidence type="ECO:0000313" key="1">
    <source>
        <dbReference type="EMBL" id="AKH43847.1"/>
    </source>
</evidence>
<dbReference type="Proteomes" id="UP000034392">
    <property type="component" value="Chromosome"/>
</dbReference>
<dbReference type="SUPFAM" id="SSF53807">
    <property type="entry name" value="Helical backbone' metal receptor"/>
    <property type="match status" value="1"/>
</dbReference>
<dbReference type="PANTHER" id="PTHR30535">
    <property type="entry name" value="VITAMIN B12-BINDING PROTEIN"/>
    <property type="match status" value="1"/>
</dbReference>
<keyword evidence="2" id="KW-1185">Reference proteome</keyword>
<gene>
    <name evidence="1" type="ORF">WYH_02819</name>
</gene>
<dbReference type="AlphaFoldDB" id="A0A0F7KX88"/>
<dbReference type="OrthoDB" id="1632039at2"/>
<reference evidence="1" key="1">
    <citation type="submission" date="2015-05" db="EMBL/GenBank/DDBJ databases">
        <title>The complete genome of Altererythrobacter atlanticus strain 26DY36.</title>
        <authorList>
            <person name="Wu Y.-H."/>
            <person name="Cheng H."/>
            <person name="Wu X.-W."/>
        </authorList>
    </citation>
    <scope>NUCLEOTIDE SEQUENCE [LARGE SCALE GENOMIC DNA]</scope>
    <source>
        <strain evidence="1">26DY36</strain>
    </source>
</reference>
<dbReference type="PATRIC" id="fig|1267766.3.peg.2855"/>
<dbReference type="Pfam" id="PF01497">
    <property type="entry name" value="Peripla_BP_2"/>
    <property type="match status" value="1"/>
</dbReference>
<sequence length="242" mass="26070">MLVPPDRIASVTYLAHDAVEVLMPGADRGLRTNRGTAEDLVRDRPDLILTNPWAAQQMNRLAEKVGAPMVEIGSASNFEDIRRITRQAGAAVGEPERAEELIAAMDRDLAELGATSPAEPMRVVAWNGDGSVPGKGTLTDAIIRAAGAENVAATMPDSRFSTYGMEELLLARPDAILRGNSTYDQPSLRETANEHPLIRKAFAGRQIAYPASLYGCGLPISTKAAQQLRDALETVPEGPVRW</sequence>
<dbReference type="PANTHER" id="PTHR30535:SF34">
    <property type="entry name" value="MOLYBDATE-BINDING PROTEIN MOLA"/>
    <property type="match status" value="1"/>
</dbReference>
<dbReference type="InterPro" id="IPR050902">
    <property type="entry name" value="ABC_Transporter_SBP"/>
</dbReference>
<dbReference type="InterPro" id="IPR002491">
    <property type="entry name" value="ABC_transptr_periplasmic_BD"/>
</dbReference>
<dbReference type="STRING" id="1267766.WYH_02819"/>
<name>A0A0F7KX88_9SPHN</name>
<evidence type="ECO:0000313" key="2">
    <source>
        <dbReference type="Proteomes" id="UP000034392"/>
    </source>
</evidence>
<dbReference type="KEGG" id="aay:WYH_02819"/>
<dbReference type="EMBL" id="CP011452">
    <property type="protein sequence ID" value="AKH43847.1"/>
    <property type="molecule type" value="Genomic_DNA"/>
</dbReference>
<organism evidence="1 2">
    <name type="scientific">Croceibacterium atlanticum</name>
    <dbReference type="NCBI Taxonomy" id="1267766"/>
    <lineage>
        <taxon>Bacteria</taxon>
        <taxon>Pseudomonadati</taxon>
        <taxon>Pseudomonadota</taxon>
        <taxon>Alphaproteobacteria</taxon>
        <taxon>Sphingomonadales</taxon>
        <taxon>Erythrobacteraceae</taxon>
        <taxon>Croceibacterium</taxon>
    </lineage>
</organism>